<dbReference type="AlphaFoldDB" id="A0AA40BF50"/>
<comment type="caution">
    <text evidence="1">The sequence shown here is derived from an EMBL/GenBank/DDBJ whole genome shotgun (WGS) entry which is preliminary data.</text>
</comment>
<evidence type="ECO:0000313" key="2">
    <source>
        <dbReference type="Proteomes" id="UP001172101"/>
    </source>
</evidence>
<dbReference type="GeneID" id="85322332"/>
<keyword evidence="2" id="KW-1185">Reference proteome</keyword>
<dbReference type="PANTHER" id="PTHR42085:SF1">
    <property type="entry name" value="F-BOX DOMAIN-CONTAINING PROTEIN"/>
    <property type="match status" value="1"/>
</dbReference>
<dbReference type="RefSeq" id="XP_060301937.1">
    <property type="nucleotide sequence ID" value="XM_060439062.1"/>
</dbReference>
<evidence type="ECO:0000313" key="1">
    <source>
        <dbReference type="EMBL" id="KAK0733060.1"/>
    </source>
</evidence>
<name>A0AA40BF50_9PEZI</name>
<proteinExistence type="predicted"/>
<gene>
    <name evidence="1" type="ORF">B0T26DRAFT_669513</name>
</gene>
<accession>A0AA40BF50</accession>
<sequence>MMDIISLLNHNVDVATRDAARPPFLSFAPEIRNMIYRFIFFQDFAIIWGSQVRLHTQVLRTCRQIYDEALPILYSENTWRIEMCNAPGPHYDSFRYPGALKCDFSKDVPDWRLTVSWPTKTISALPHLRRFSILVTYTDGHKVAPIREDTRWLAECLAKVSRIDFLHLECKLDWSTCGVYDWRDPDANNFPLCDDGTRDVIRVLQTWLGRLRNVGEVVVEGLPEANANTIEERWKSSEPLEKTPLTKMYECLEPHVRDIGSCKALLHGALLAVEKDDMEDFKGLRTELVEHMKQRLEAIEGGVMRYDPKEAEDEEME</sequence>
<dbReference type="EMBL" id="JAUIRO010000001">
    <property type="protein sequence ID" value="KAK0733060.1"/>
    <property type="molecule type" value="Genomic_DNA"/>
</dbReference>
<protein>
    <submittedName>
        <fullName evidence="1">Uncharacterized protein</fullName>
    </submittedName>
</protein>
<dbReference type="PANTHER" id="PTHR42085">
    <property type="entry name" value="F-BOX DOMAIN-CONTAINING PROTEIN"/>
    <property type="match status" value="1"/>
</dbReference>
<dbReference type="InterPro" id="IPR038883">
    <property type="entry name" value="AN11006-like"/>
</dbReference>
<reference evidence="1" key="1">
    <citation type="submission" date="2023-06" db="EMBL/GenBank/DDBJ databases">
        <title>Genome-scale phylogeny and comparative genomics of the fungal order Sordariales.</title>
        <authorList>
            <consortium name="Lawrence Berkeley National Laboratory"/>
            <person name="Hensen N."/>
            <person name="Bonometti L."/>
            <person name="Westerberg I."/>
            <person name="Brannstrom I.O."/>
            <person name="Guillou S."/>
            <person name="Cros-Aarteil S."/>
            <person name="Calhoun S."/>
            <person name="Haridas S."/>
            <person name="Kuo A."/>
            <person name="Mondo S."/>
            <person name="Pangilinan J."/>
            <person name="Riley R."/>
            <person name="LaButti K."/>
            <person name="Andreopoulos B."/>
            <person name="Lipzen A."/>
            <person name="Chen C."/>
            <person name="Yanf M."/>
            <person name="Daum C."/>
            <person name="Ng V."/>
            <person name="Clum A."/>
            <person name="Steindorff A."/>
            <person name="Ohm R."/>
            <person name="Martin F."/>
            <person name="Silar P."/>
            <person name="Natvig D."/>
            <person name="Lalanne C."/>
            <person name="Gautier V."/>
            <person name="Ament-velasquez S.L."/>
            <person name="Kruys A."/>
            <person name="Hutchinson M.I."/>
            <person name="Powell A.J."/>
            <person name="Barry K."/>
            <person name="Miller A.N."/>
            <person name="Grigoriev I.V."/>
            <person name="Debuchy R."/>
            <person name="Gladieux P."/>
            <person name="Thoren M.H."/>
            <person name="Johannesson H."/>
        </authorList>
    </citation>
    <scope>NUCLEOTIDE SEQUENCE</scope>
    <source>
        <strain evidence="1">SMH2392-1A</strain>
    </source>
</reference>
<organism evidence="1 2">
    <name type="scientific">Lasiosphaeria miniovina</name>
    <dbReference type="NCBI Taxonomy" id="1954250"/>
    <lineage>
        <taxon>Eukaryota</taxon>
        <taxon>Fungi</taxon>
        <taxon>Dikarya</taxon>
        <taxon>Ascomycota</taxon>
        <taxon>Pezizomycotina</taxon>
        <taxon>Sordariomycetes</taxon>
        <taxon>Sordariomycetidae</taxon>
        <taxon>Sordariales</taxon>
        <taxon>Lasiosphaeriaceae</taxon>
        <taxon>Lasiosphaeria</taxon>
    </lineage>
</organism>
<dbReference type="Proteomes" id="UP001172101">
    <property type="component" value="Unassembled WGS sequence"/>
</dbReference>